<feature type="domain" description="UDP-glucose:glycoprotein glucosyltransferase thioredoxin-like" evidence="5">
    <location>
        <begin position="616"/>
        <end position="673"/>
    </location>
</feature>
<dbReference type="Pfam" id="PF18403">
    <property type="entry name" value="Thioredoxin_15"/>
    <property type="match status" value="2"/>
</dbReference>
<keyword evidence="7" id="KW-1185">Reference proteome</keyword>
<name>A0AAN8UTS3_9MAGN</name>
<feature type="region of interest" description="Disordered" evidence="4">
    <location>
        <begin position="17"/>
        <end position="62"/>
    </location>
</feature>
<feature type="compositionally biased region" description="Polar residues" evidence="4">
    <location>
        <begin position="20"/>
        <end position="33"/>
    </location>
</feature>
<proteinExistence type="inferred from homology"/>
<dbReference type="InterPro" id="IPR002213">
    <property type="entry name" value="UDP_glucos_trans"/>
</dbReference>
<protein>
    <submittedName>
        <fullName evidence="6">UDP-glucuronosyl/UDP-glucosyltransferase</fullName>
    </submittedName>
</protein>
<dbReference type="Pfam" id="PF00201">
    <property type="entry name" value="UDPGT"/>
    <property type="match status" value="1"/>
</dbReference>
<keyword evidence="3" id="KW-0808">Transferase</keyword>
<feature type="domain" description="UDP-glucose:glycoprotein glucosyltransferase thioredoxin-like" evidence="5">
    <location>
        <begin position="171"/>
        <end position="229"/>
    </location>
</feature>
<dbReference type="PANTHER" id="PTHR48047:SF45">
    <property type="entry name" value="SCOPOLETIN GLUCOSYLTRANSFERASE-LIKE"/>
    <property type="match status" value="1"/>
</dbReference>
<comment type="caution">
    <text evidence="6">The sequence shown here is derived from an EMBL/GenBank/DDBJ whole genome shotgun (WGS) entry which is preliminary data.</text>
</comment>
<dbReference type="Proteomes" id="UP001370490">
    <property type="component" value="Unassembled WGS sequence"/>
</dbReference>
<evidence type="ECO:0000256" key="4">
    <source>
        <dbReference type="SAM" id="MobiDB-lite"/>
    </source>
</evidence>
<dbReference type="Gene3D" id="3.40.50.2000">
    <property type="entry name" value="Glycogen Phosphorylase B"/>
    <property type="match status" value="2"/>
</dbReference>
<accession>A0AAN8UTS3</accession>
<dbReference type="Gene3D" id="3.30.428.10">
    <property type="entry name" value="HIT-like"/>
    <property type="match status" value="1"/>
</dbReference>
<dbReference type="EMBL" id="JBAMMX010000022">
    <property type="protein sequence ID" value="KAK6917916.1"/>
    <property type="molecule type" value="Genomic_DNA"/>
</dbReference>
<dbReference type="GO" id="GO:0035251">
    <property type="term" value="F:UDP-glucosyltransferase activity"/>
    <property type="evidence" value="ECO:0007669"/>
    <property type="project" value="TreeGrafter"/>
</dbReference>
<reference evidence="6 7" key="1">
    <citation type="submission" date="2023-12" db="EMBL/GenBank/DDBJ databases">
        <title>A high-quality genome assembly for Dillenia turbinata (Dilleniales).</title>
        <authorList>
            <person name="Chanderbali A."/>
        </authorList>
    </citation>
    <scope>NUCLEOTIDE SEQUENCE [LARGE SCALE GENOMIC DNA]</scope>
    <source>
        <strain evidence="6">LSX21</strain>
        <tissue evidence="6">Leaf</tissue>
    </source>
</reference>
<dbReference type="PANTHER" id="PTHR48047">
    <property type="entry name" value="GLYCOSYLTRANSFERASE"/>
    <property type="match status" value="1"/>
</dbReference>
<dbReference type="AlphaFoldDB" id="A0AAN8UTS3"/>
<sequence length="834" mass="94075">MDLTHIPIILTHVSSSSSSIPEHTSLDVSSELPSNHAHDHTSNTTDLELSPQEHDMTSSTSLPIEDDHSATLLHFRSKLCLRPWHILRKGNNNQLESNWSDKDRRNKVVRSNKEADQVMVTIPNIVDHESNLRSCIETQSCQNGECNATTCQTAVSMIRTTSADMAVVVHGECLFLSHDLSLLESLEFKQRIKHIVDIIKEVNWEDIDPDMLTSKFLSDIVMLVSSSMAVHDRSLQKSAGEMNAGLLEDMANTNLALPGLRSYPFPFNLSMESGYCKFGLYKVDENCVFYITDLSHAMVNLHPACPGHILFLSFLVFLVPLSTLDSRAPQLLILEHKASCAYVIHCGENSIIEGCSSGVPLLTWPLFAEQFVNEKLVTQVLKLGVSVSTQPSATFGSETVKSERIEEAINRVMEGEEAKKIRTKVKEFGDSAKNAVERGGSSYKDLKAMTEELKYDLLESLEFKRRIKQIVDIIEDVKWEDIDPDMPTSCSTFFSDIVVCLIFDGGARPRNQLGEMNAGLLEDVACMNLALPDREYQNEWVMTFINGSDPDEELEEKRSQNLLTVVEELIYTLSFEVSNVWSSFGGSLKVVIDWFIFWYGSRNMCSNLCKVVVHGECLFLSHDLSLLESLEFKQRIKHIVDIIKEVNWEDIDPDMLTSKFLSDIVMLVSSSMAVHDRSLQKSAGEMNAGLLEDMANSNLALPGLRFGGRTRRDAISHHKQLQLHLHMYSEPIKRASACHSLGDYFSEYGHPQPLNHSHSKPPAKIQSLTLTSGSSEYKELIDALSFELAYVVAKFFDVWRYAFGGSLKVVIDWFIFRYSLRDMRTNLCKLLLRY</sequence>
<dbReference type="InterPro" id="IPR036265">
    <property type="entry name" value="HIT-like_sf"/>
</dbReference>
<evidence type="ECO:0000256" key="3">
    <source>
        <dbReference type="ARBA" id="ARBA00022679"/>
    </source>
</evidence>
<keyword evidence="2" id="KW-0328">Glycosyltransferase</keyword>
<dbReference type="SUPFAM" id="SSF53756">
    <property type="entry name" value="UDP-Glycosyltransferase/glycogen phosphorylase"/>
    <property type="match status" value="1"/>
</dbReference>
<evidence type="ECO:0000259" key="5">
    <source>
        <dbReference type="Pfam" id="PF18403"/>
    </source>
</evidence>
<comment type="similarity">
    <text evidence="1">Belongs to the UDP-glycosyltransferase family.</text>
</comment>
<evidence type="ECO:0000256" key="1">
    <source>
        <dbReference type="ARBA" id="ARBA00009995"/>
    </source>
</evidence>
<evidence type="ECO:0000313" key="6">
    <source>
        <dbReference type="EMBL" id="KAK6917916.1"/>
    </source>
</evidence>
<gene>
    <name evidence="6" type="ORF">RJ641_016338</name>
</gene>
<evidence type="ECO:0000256" key="2">
    <source>
        <dbReference type="ARBA" id="ARBA00022676"/>
    </source>
</evidence>
<evidence type="ECO:0000313" key="7">
    <source>
        <dbReference type="Proteomes" id="UP001370490"/>
    </source>
</evidence>
<dbReference type="InterPro" id="IPR040525">
    <property type="entry name" value="UGGT_TRXL_4"/>
</dbReference>
<organism evidence="6 7">
    <name type="scientific">Dillenia turbinata</name>
    <dbReference type="NCBI Taxonomy" id="194707"/>
    <lineage>
        <taxon>Eukaryota</taxon>
        <taxon>Viridiplantae</taxon>
        <taxon>Streptophyta</taxon>
        <taxon>Embryophyta</taxon>
        <taxon>Tracheophyta</taxon>
        <taxon>Spermatophyta</taxon>
        <taxon>Magnoliopsida</taxon>
        <taxon>eudicotyledons</taxon>
        <taxon>Gunneridae</taxon>
        <taxon>Pentapetalae</taxon>
        <taxon>Dilleniales</taxon>
        <taxon>Dilleniaceae</taxon>
        <taxon>Dillenia</taxon>
    </lineage>
</organism>